<comment type="caution">
    <text evidence="2">The sequence shown here is derived from an EMBL/GenBank/DDBJ whole genome shotgun (WGS) entry which is preliminary data.</text>
</comment>
<dbReference type="EMBL" id="NGKW01000002">
    <property type="protein sequence ID" value="OTN94492.1"/>
    <property type="molecule type" value="Genomic_DNA"/>
</dbReference>
<dbReference type="InterPro" id="IPR014820">
    <property type="entry name" value="PriCT_1"/>
</dbReference>
<proteinExistence type="predicted"/>
<name>A0A242BHG6_ENTFC</name>
<reference evidence="2 3" key="1">
    <citation type="submission" date="2017-05" db="EMBL/GenBank/DDBJ databases">
        <title>The Genome Sequence of Enterococcus faecium 7H8_DIV0219.</title>
        <authorList>
            <consortium name="The Broad Institute Genomics Platform"/>
            <consortium name="The Broad Institute Genomic Center for Infectious Diseases"/>
            <person name="Earl A."/>
            <person name="Manson A."/>
            <person name="Schwartman J."/>
            <person name="Gilmore M."/>
            <person name="Abouelleil A."/>
            <person name="Cao P."/>
            <person name="Chapman S."/>
            <person name="Cusick C."/>
            <person name="Shea T."/>
            <person name="Young S."/>
            <person name="Neafsey D."/>
            <person name="Nusbaum C."/>
            <person name="Birren B."/>
        </authorList>
    </citation>
    <scope>NUCLEOTIDE SEQUENCE [LARGE SCALE GENOMIC DNA]</scope>
    <source>
        <strain evidence="2 3">7H8_DIV0219</strain>
    </source>
</reference>
<accession>A0A242BHG6</accession>
<organism evidence="2 3">
    <name type="scientific">Enterococcus faecium</name>
    <name type="common">Streptococcus faecium</name>
    <dbReference type="NCBI Taxonomy" id="1352"/>
    <lineage>
        <taxon>Bacteria</taxon>
        <taxon>Bacillati</taxon>
        <taxon>Bacillota</taxon>
        <taxon>Bacilli</taxon>
        <taxon>Lactobacillales</taxon>
        <taxon>Enterococcaceae</taxon>
        <taxon>Enterococcus</taxon>
    </lineage>
</organism>
<evidence type="ECO:0000313" key="3">
    <source>
        <dbReference type="Proteomes" id="UP000194885"/>
    </source>
</evidence>
<dbReference type="Pfam" id="PF08708">
    <property type="entry name" value="PriCT_1"/>
    <property type="match status" value="1"/>
</dbReference>
<evidence type="ECO:0000259" key="1">
    <source>
        <dbReference type="Pfam" id="PF08708"/>
    </source>
</evidence>
<sequence length="121" mass="14240">MPREDNVVHFEQEKVITIQELIDWSLSYQPREKRRQKKQVKHSLTEVTGYGQINEPWVKMLMKNPFILGEKGLKGRNNAVFTLALAYYASGKNLEFCLNDLQENFNRQTAITFIYISNPWC</sequence>
<evidence type="ECO:0000313" key="2">
    <source>
        <dbReference type="EMBL" id="OTN94492.1"/>
    </source>
</evidence>
<gene>
    <name evidence="2" type="ORF">A5810_000735</name>
</gene>
<protein>
    <recommendedName>
        <fullName evidence="1">Primase C-terminal 1 domain-containing protein</fullName>
    </recommendedName>
</protein>
<dbReference type="AlphaFoldDB" id="A0A242BHG6"/>
<dbReference type="Proteomes" id="UP000194885">
    <property type="component" value="Unassembled WGS sequence"/>
</dbReference>
<feature type="domain" description="Primase C-terminal 1" evidence="1">
    <location>
        <begin position="67"/>
        <end position="107"/>
    </location>
</feature>